<dbReference type="PRINTS" id="PR00830">
    <property type="entry name" value="ENDOLAPTASE"/>
</dbReference>
<dbReference type="InterPro" id="IPR008269">
    <property type="entry name" value="Lon_proteolytic"/>
</dbReference>
<dbReference type="Pfam" id="PF20436">
    <property type="entry name" value="LonB_AAA-LID"/>
    <property type="match status" value="1"/>
</dbReference>
<proteinExistence type="predicted"/>
<reference evidence="3" key="1">
    <citation type="submission" date="2018-06" db="EMBL/GenBank/DDBJ databases">
        <authorList>
            <person name="Zhirakovskaya E."/>
        </authorList>
    </citation>
    <scope>NUCLEOTIDE SEQUENCE</scope>
</reference>
<dbReference type="Pfam" id="PF13654">
    <property type="entry name" value="AAA_32"/>
    <property type="match status" value="1"/>
</dbReference>
<dbReference type="GO" id="GO:0005524">
    <property type="term" value="F:ATP binding"/>
    <property type="evidence" value="ECO:0007669"/>
    <property type="project" value="InterPro"/>
</dbReference>
<evidence type="ECO:0000313" key="3">
    <source>
        <dbReference type="EMBL" id="VAW86205.1"/>
    </source>
</evidence>
<keyword evidence="1 3" id="KW-0645">Protease</keyword>
<dbReference type="SUPFAM" id="SSF52540">
    <property type="entry name" value="P-loop containing nucleoside triphosphate hydrolases"/>
    <property type="match status" value="1"/>
</dbReference>
<dbReference type="InterPro" id="IPR046844">
    <property type="entry name" value="Lon-like_helical"/>
</dbReference>
<dbReference type="Gene3D" id="1.10.8.60">
    <property type="match status" value="1"/>
</dbReference>
<dbReference type="GO" id="GO:0004176">
    <property type="term" value="F:ATP-dependent peptidase activity"/>
    <property type="evidence" value="ECO:0007669"/>
    <property type="project" value="InterPro"/>
</dbReference>
<dbReference type="AlphaFoldDB" id="A0A3B0YYQ1"/>
<accession>A0A3B0YYQ1</accession>
<feature type="domain" description="Lon proteolytic" evidence="2">
    <location>
        <begin position="454"/>
        <end position="649"/>
    </location>
</feature>
<dbReference type="SUPFAM" id="SSF54211">
    <property type="entry name" value="Ribosomal protein S5 domain 2-like"/>
    <property type="match status" value="1"/>
</dbReference>
<protein>
    <submittedName>
        <fullName evidence="3">ATP-dependent protease La Type II</fullName>
        <ecNumber evidence="3">3.4.21.53</ecNumber>
    </submittedName>
</protein>
<keyword evidence="3" id="KW-0378">Hydrolase</keyword>
<dbReference type="InterPro" id="IPR027065">
    <property type="entry name" value="Lon_Prtase"/>
</dbReference>
<gene>
    <name evidence="3" type="ORF">MNBD_GAMMA16-908</name>
</gene>
<dbReference type="EC" id="3.4.21.53" evidence="3"/>
<dbReference type="GO" id="GO:0004252">
    <property type="term" value="F:serine-type endopeptidase activity"/>
    <property type="evidence" value="ECO:0007669"/>
    <property type="project" value="UniProtKB-EC"/>
</dbReference>
<evidence type="ECO:0000259" key="2">
    <source>
        <dbReference type="PROSITE" id="PS51786"/>
    </source>
</evidence>
<name>A0A3B0YYQ1_9ZZZZ</name>
<dbReference type="InterPro" id="IPR046843">
    <property type="entry name" value="LonB_AAA-LID"/>
</dbReference>
<sequence>MKELTHEQLYHPCNFSQLNFTSTDELNSNNEILGQDRALQAIQFGVGMPHDGYNIFALGLPGVGKKTVISRILQREKKAVAHRTLLDWCYAHNFSDPCKPIKLSFPCGQAKTFKADYDVVLNNVENAIPELASHTDHATQLDLLFQKLIEKNPHSSAVTTYLHAVMQNISKHIHHYQKNQNSKNTNFESLSTKNNYSINIVIEHNEQPELPVIYEDHPSYHNLFGLAERTAVTGILSDFTFIKPGALHRANGGYLILEAAKLLQYPQAWEALKQALRSKKIRIAALDKTHNLSCNTYINPEAIPLDIKIILMGERSVYYALYDADSDVAELFKVIADYSDTMEWTSENEKKYIQLIAALIKDNNLLPFSMAAVGRVVEASARYAESNCKLSIQMSSIKDLLCEANYWAKQNQSNIVNIKHVVYALDQQIFRCSRAKIEYQEEILRNDILIDVSGKRVGTLNALTIMDVGNIEFGMPCRITGITRLGEGDIVNIEREVDMSGAIHSKGISILSAFIGARFGQQQALHFFASLVFEQMYSEIDGDSASLAELCVLLSSLANHPLKQSIALTGSVNQHGEVQIIGGVNEKIEGFFDLCKEKGLTGEQGVIIPYANVANLMLHKNIIDSVKANQFHIYPVQHVDDALEILSDLTTGQINEDGEYTSGSINYLIHQRLKQYTEYRHHDAAGRHNDADEHSHRE</sequence>
<evidence type="ECO:0000256" key="1">
    <source>
        <dbReference type="ARBA" id="ARBA00022670"/>
    </source>
</evidence>
<dbReference type="Gene3D" id="3.30.230.10">
    <property type="match status" value="1"/>
</dbReference>
<dbReference type="GO" id="GO:0030163">
    <property type="term" value="P:protein catabolic process"/>
    <property type="evidence" value="ECO:0007669"/>
    <property type="project" value="InterPro"/>
</dbReference>
<dbReference type="InterPro" id="IPR020568">
    <property type="entry name" value="Ribosomal_Su5_D2-typ_SF"/>
</dbReference>
<organism evidence="3">
    <name type="scientific">hydrothermal vent metagenome</name>
    <dbReference type="NCBI Taxonomy" id="652676"/>
    <lineage>
        <taxon>unclassified sequences</taxon>
        <taxon>metagenomes</taxon>
        <taxon>ecological metagenomes</taxon>
    </lineage>
</organism>
<dbReference type="GO" id="GO:0006508">
    <property type="term" value="P:proteolysis"/>
    <property type="evidence" value="ECO:0007669"/>
    <property type="project" value="UniProtKB-KW"/>
</dbReference>
<dbReference type="InterPro" id="IPR027417">
    <property type="entry name" value="P-loop_NTPase"/>
</dbReference>
<dbReference type="Gene3D" id="3.40.50.300">
    <property type="entry name" value="P-loop containing nucleotide triphosphate hydrolases"/>
    <property type="match status" value="1"/>
</dbReference>
<dbReference type="EMBL" id="UOFO01000088">
    <property type="protein sequence ID" value="VAW86205.1"/>
    <property type="molecule type" value="Genomic_DNA"/>
</dbReference>
<dbReference type="Pfam" id="PF20437">
    <property type="entry name" value="LonC_helical"/>
    <property type="match status" value="1"/>
</dbReference>
<dbReference type="Pfam" id="PF05362">
    <property type="entry name" value="Lon_C"/>
    <property type="match status" value="1"/>
</dbReference>
<dbReference type="InterPro" id="IPR041699">
    <property type="entry name" value="AAA_32"/>
</dbReference>
<dbReference type="PANTHER" id="PTHR10046">
    <property type="entry name" value="ATP DEPENDENT LON PROTEASE FAMILY MEMBER"/>
    <property type="match status" value="1"/>
</dbReference>
<dbReference type="InterPro" id="IPR014721">
    <property type="entry name" value="Ribsml_uS5_D2-typ_fold_subgr"/>
</dbReference>
<dbReference type="PROSITE" id="PS51786">
    <property type="entry name" value="LON_PROTEOLYTIC"/>
    <property type="match status" value="1"/>
</dbReference>